<proteinExistence type="predicted"/>
<evidence type="ECO:0000313" key="2">
    <source>
        <dbReference type="EMBL" id="TWU59535.1"/>
    </source>
</evidence>
<dbReference type="AlphaFoldDB" id="A0A5C6FDN4"/>
<accession>A0A5C6FDN4</accession>
<dbReference type="RefSeq" id="WP_146416586.1">
    <property type="nucleotide sequence ID" value="NZ_SJPZ01000008.1"/>
</dbReference>
<dbReference type="OrthoDB" id="877855at2"/>
<dbReference type="Pfam" id="PF09346">
    <property type="entry name" value="SMI1_KNR4"/>
    <property type="match status" value="1"/>
</dbReference>
<reference evidence="2 3" key="1">
    <citation type="submission" date="2019-02" db="EMBL/GenBank/DDBJ databases">
        <title>Deep-cultivation of Planctomycetes and their phenomic and genomic characterization uncovers novel biology.</title>
        <authorList>
            <person name="Wiegand S."/>
            <person name="Jogler M."/>
            <person name="Boedeker C."/>
            <person name="Pinto D."/>
            <person name="Vollmers J."/>
            <person name="Rivas-Marin E."/>
            <person name="Kohn T."/>
            <person name="Peeters S.H."/>
            <person name="Heuer A."/>
            <person name="Rast P."/>
            <person name="Oberbeckmann S."/>
            <person name="Bunk B."/>
            <person name="Jeske O."/>
            <person name="Meyerdierks A."/>
            <person name="Storesund J.E."/>
            <person name="Kallscheuer N."/>
            <person name="Luecker S."/>
            <person name="Lage O.M."/>
            <person name="Pohl T."/>
            <person name="Merkel B.J."/>
            <person name="Hornburger P."/>
            <person name="Mueller R.-W."/>
            <person name="Bruemmer F."/>
            <person name="Labrenz M."/>
            <person name="Spormann A.M."/>
            <person name="Op Den Camp H."/>
            <person name="Overmann J."/>
            <person name="Amann R."/>
            <person name="Jetten M.S.M."/>
            <person name="Mascher T."/>
            <person name="Medema M.H."/>
            <person name="Devos D.P."/>
            <person name="Kaster A.-K."/>
            <person name="Ovreas L."/>
            <person name="Rohde M."/>
            <person name="Galperin M.Y."/>
            <person name="Jogler C."/>
        </authorList>
    </citation>
    <scope>NUCLEOTIDE SEQUENCE [LARGE SCALE GENOMIC DNA]</scope>
    <source>
        <strain evidence="2 3">V7</strain>
    </source>
</reference>
<comment type="caution">
    <text evidence="2">The sequence shown here is derived from an EMBL/GenBank/DDBJ whole genome shotgun (WGS) entry which is preliminary data.</text>
</comment>
<dbReference type="Gene3D" id="3.40.1580.10">
    <property type="entry name" value="SMI1/KNR4-like"/>
    <property type="match status" value="1"/>
</dbReference>
<sequence length="152" mass="17495">MTILTDLTKRWAASDVAIREGASHDRIAAFEHEHSVSLPHDVADYFRFVDGMDDTMCDDFFHFWKLDDVRPVHDIMRDGDHDYADRNAYPGYFAFADYLIDSWHYAMLLTDASHQPAPVRFVTFSDPPGGFAADSFRSFIVQYCDDPNMLLC</sequence>
<name>A0A5C6FDN4_9PLAN</name>
<feature type="domain" description="Knr4/Smi1-like" evidence="1">
    <location>
        <begin position="21"/>
        <end position="140"/>
    </location>
</feature>
<dbReference type="EMBL" id="SJPZ01000008">
    <property type="protein sequence ID" value="TWU59535.1"/>
    <property type="molecule type" value="Genomic_DNA"/>
</dbReference>
<organism evidence="2 3">
    <name type="scientific">Crateriforma conspicua</name>
    <dbReference type="NCBI Taxonomy" id="2527996"/>
    <lineage>
        <taxon>Bacteria</taxon>
        <taxon>Pseudomonadati</taxon>
        <taxon>Planctomycetota</taxon>
        <taxon>Planctomycetia</taxon>
        <taxon>Planctomycetales</taxon>
        <taxon>Planctomycetaceae</taxon>
        <taxon>Crateriforma</taxon>
    </lineage>
</organism>
<dbReference type="InterPro" id="IPR018958">
    <property type="entry name" value="Knr4/Smi1-like_dom"/>
</dbReference>
<dbReference type="InterPro" id="IPR037883">
    <property type="entry name" value="Knr4/Smi1-like_sf"/>
</dbReference>
<gene>
    <name evidence="2" type="ORF">V7x_55810</name>
</gene>
<dbReference type="Proteomes" id="UP000316476">
    <property type="component" value="Unassembled WGS sequence"/>
</dbReference>
<evidence type="ECO:0000313" key="3">
    <source>
        <dbReference type="Proteomes" id="UP000316476"/>
    </source>
</evidence>
<evidence type="ECO:0000259" key="1">
    <source>
        <dbReference type="Pfam" id="PF09346"/>
    </source>
</evidence>
<dbReference type="SUPFAM" id="SSF160631">
    <property type="entry name" value="SMI1/KNR4-like"/>
    <property type="match status" value="1"/>
</dbReference>
<protein>
    <recommendedName>
        <fullName evidence="1">Knr4/Smi1-like domain-containing protein</fullName>
    </recommendedName>
</protein>